<gene>
    <name evidence="1" type="ORF">CRENBAI_008760</name>
</gene>
<dbReference type="EMBL" id="JAHHUM010000466">
    <property type="protein sequence ID" value="KAK5619702.1"/>
    <property type="molecule type" value="Genomic_DNA"/>
</dbReference>
<protein>
    <submittedName>
        <fullName evidence="1">Uncharacterized protein</fullName>
    </submittedName>
</protein>
<evidence type="ECO:0000313" key="2">
    <source>
        <dbReference type="Proteomes" id="UP001311232"/>
    </source>
</evidence>
<reference evidence="1 2" key="1">
    <citation type="submission" date="2021-06" db="EMBL/GenBank/DDBJ databases">
        <authorList>
            <person name="Palmer J.M."/>
        </authorList>
    </citation>
    <scope>NUCLEOTIDE SEQUENCE [LARGE SCALE GENOMIC DNA]</scope>
    <source>
        <strain evidence="1 2">MEX-2019</strain>
        <tissue evidence="1">Muscle</tissue>
    </source>
</reference>
<proteinExistence type="predicted"/>
<keyword evidence="2" id="KW-1185">Reference proteome</keyword>
<dbReference type="Proteomes" id="UP001311232">
    <property type="component" value="Unassembled WGS sequence"/>
</dbReference>
<dbReference type="AlphaFoldDB" id="A0AAV9SEK2"/>
<sequence length="140" mass="15564">MGQLTLVVNINQFQKQTVALEQLDQQWPVLVALLKMRLRLENKMFESSEEAGDREQKGGKSGRCRGVVVTKAHLRVYKAQNLVLRPCPASITVCSAEAPPPKDQKTENVSSVNLLAPLLPNSASLGMIYHLQQAIIHHQQ</sequence>
<organism evidence="1 2">
    <name type="scientific">Crenichthys baileyi</name>
    <name type="common">White River springfish</name>
    <dbReference type="NCBI Taxonomy" id="28760"/>
    <lineage>
        <taxon>Eukaryota</taxon>
        <taxon>Metazoa</taxon>
        <taxon>Chordata</taxon>
        <taxon>Craniata</taxon>
        <taxon>Vertebrata</taxon>
        <taxon>Euteleostomi</taxon>
        <taxon>Actinopterygii</taxon>
        <taxon>Neopterygii</taxon>
        <taxon>Teleostei</taxon>
        <taxon>Neoteleostei</taxon>
        <taxon>Acanthomorphata</taxon>
        <taxon>Ovalentaria</taxon>
        <taxon>Atherinomorphae</taxon>
        <taxon>Cyprinodontiformes</taxon>
        <taxon>Goodeidae</taxon>
        <taxon>Crenichthys</taxon>
    </lineage>
</organism>
<name>A0AAV9SEK2_9TELE</name>
<comment type="caution">
    <text evidence="1">The sequence shown here is derived from an EMBL/GenBank/DDBJ whole genome shotgun (WGS) entry which is preliminary data.</text>
</comment>
<evidence type="ECO:0000313" key="1">
    <source>
        <dbReference type="EMBL" id="KAK5619702.1"/>
    </source>
</evidence>
<accession>A0AAV9SEK2</accession>